<dbReference type="FunFam" id="1.20.1060.10:FF:000001">
    <property type="entry name" value="DNA polymerase I"/>
    <property type="match status" value="1"/>
</dbReference>
<dbReference type="SUPFAM" id="SSF56672">
    <property type="entry name" value="DNA/RNA polymerases"/>
    <property type="match status" value="1"/>
</dbReference>
<dbReference type="CDD" id="cd06139">
    <property type="entry name" value="DNA_polA_I_Ecoli_like_exo"/>
    <property type="match status" value="1"/>
</dbReference>
<evidence type="ECO:0000256" key="1">
    <source>
        <dbReference type="ARBA" id="ARBA00007705"/>
    </source>
</evidence>
<evidence type="ECO:0000313" key="20">
    <source>
        <dbReference type="EMBL" id="MBR8827551.1"/>
    </source>
</evidence>
<dbReference type="CDD" id="cd08637">
    <property type="entry name" value="DNA_pol_A_pol_I_C"/>
    <property type="match status" value="1"/>
</dbReference>
<dbReference type="CDD" id="cd09859">
    <property type="entry name" value="PIN_53EXO"/>
    <property type="match status" value="1"/>
</dbReference>
<dbReference type="InterPro" id="IPR012337">
    <property type="entry name" value="RNaseH-like_sf"/>
</dbReference>
<keyword evidence="13 16" id="KW-0234">DNA repair</keyword>
<keyword evidence="10 16" id="KW-0269">Exonuclease</keyword>
<organism evidence="20 21">
    <name type="scientific">Gomphosphaeria aponina SAG 52.96 = DSM 107014</name>
    <dbReference type="NCBI Taxonomy" id="1521640"/>
    <lineage>
        <taxon>Bacteria</taxon>
        <taxon>Bacillati</taxon>
        <taxon>Cyanobacteriota</taxon>
        <taxon>Cyanophyceae</taxon>
        <taxon>Oscillatoriophycideae</taxon>
        <taxon>Chroococcales</taxon>
        <taxon>Gomphosphaeriaceae</taxon>
        <taxon>Gomphosphaeria</taxon>
    </lineage>
</organism>
<dbReference type="SMART" id="SM00279">
    <property type="entry name" value="HhH2"/>
    <property type="match status" value="1"/>
</dbReference>
<keyword evidence="9 16" id="KW-0378">Hydrolase</keyword>
<feature type="domain" description="3'-5' exonuclease" evidence="17">
    <location>
        <begin position="334"/>
        <end position="521"/>
    </location>
</feature>
<comment type="function">
    <text evidence="16">In addition to polymerase activity, this DNA polymerase exhibits 3'-5' and 5'-3' exonuclease activity.</text>
</comment>
<reference evidence="20" key="1">
    <citation type="submission" date="2021-02" db="EMBL/GenBank/DDBJ databases">
        <title>Metagenome analyses of Stigonema ocellatum DSM 106950, Chlorogloea purpurea SAG 13.99 and Gomphosphaeria aponina DSM 107014.</title>
        <authorList>
            <person name="Marter P."/>
            <person name="Huang S."/>
        </authorList>
    </citation>
    <scope>NUCLEOTIDE SEQUENCE</scope>
    <source>
        <strain evidence="20">JP213</strain>
    </source>
</reference>
<dbReference type="InterPro" id="IPR036279">
    <property type="entry name" value="5-3_exonuclease_C_sf"/>
</dbReference>
<comment type="similarity">
    <text evidence="1 16">Belongs to the DNA polymerase type-A family.</text>
</comment>
<dbReference type="GO" id="GO:0006302">
    <property type="term" value="P:double-strand break repair"/>
    <property type="evidence" value="ECO:0007669"/>
    <property type="project" value="TreeGrafter"/>
</dbReference>
<dbReference type="NCBIfam" id="TIGR00593">
    <property type="entry name" value="pola"/>
    <property type="match status" value="1"/>
</dbReference>
<evidence type="ECO:0000259" key="18">
    <source>
        <dbReference type="SMART" id="SM00475"/>
    </source>
</evidence>
<gene>
    <name evidence="16 20" type="primary">polA</name>
    <name evidence="20" type="ORF">DSM107014_06520</name>
</gene>
<dbReference type="FunFam" id="1.10.150.20:FF:000003">
    <property type="entry name" value="DNA polymerase I"/>
    <property type="match status" value="1"/>
</dbReference>
<evidence type="ECO:0000256" key="2">
    <source>
        <dbReference type="ARBA" id="ARBA00012417"/>
    </source>
</evidence>
<keyword evidence="6 16" id="KW-0235">DNA replication</keyword>
<evidence type="ECO:0000256" key="11">
    <source>
        <dbReference type="ARBA" id="ARBA00022932"/>
    </source>
</evidence>
<keyword evidence="12 16" id="KW-0238">DNA-binding</keyword>
<evidence type="ECO:0000256" key="10">
    <source>
        <dbReference type="ARBA" id="ARBA00022839"/>
    </source>
</evidence>
<name>A0A941GR22_9CHRO</name>
<protein>
    <recommendedName>
        <fullName evidence="3 15">DNA polymerase I</fullName>
        <ecNumber evidence="2 15">2.7.7.7</ecNumber>
    </recommendedName>
</protein>
<dbReference type="GO" id="GO:0008408">
    <property type="term" value="F:3'-5' exonuclease activity"/>
    <property type="evidence" value="ECO:0007669"/>
    <property type="project" value="UniProtKB-UniRule"/>
</dbReference>
<evidence type="ECO:0000256" key="9">
    <source>
        <dbReference type="ARBA" id="ARBA00022801"/>
    </source>
</evidence>
<evidence type="ECO:0000256" key="14">
    <source>
        <dbReference type="ARBA" id="ARBA00049244"/>
    </source>
</evidence>
<sequence>MNQQNLTPTTPPLLILVDGHSLAFNAYYAFAKSRKGPLMTSTGIPTSVCFGFINSLLPIIKSQQPQYLAIAFDLDTPTFRHESDPNYKATRKETPEDFIPDLKNLQQLLTALNLKIVTVAGYEADDVIANLARQGSAGGYQVKILSGDRDLFQLVDDQQQISILYINQKAIKSSNSLYTEINRQAVQEKLGITPEQVADYKALCGDASDNIPGVKGIGEKTAFKLLLEYNTLEGIYQNLDKIKGAVKTKLATGKDDAKHSQFLAQLAADAPTELKIEDCKLQGFEVNQVIPWLEKLELKSFIKDINQLQNLLGGSVFETKQLSLFDEPKSPITPQIINTPEKLTELINLLKTYTNPTKPVAWDTETTSLNPREAKLVGIGCCWGNEPTSVAYIPINHTQGNNLDKELVLSSLSPILTGEEYPKVLQNTKYDRVILWHHGIKLAGVVFDTMLASYVLHPERSHNLKDLSQRYLNLPSQSYKELGIPKDKTIADLDIKTVAEYCGMDAYGTFKLVAPLRGELEKIPALNKLLLEVEQPLEVVLAEMEDKGICLDTAYLQELSQQLAVTLAELEKQTYADAGEVFNLDSPQQLSEILFEKLGLDRRKSRKIKTGYSTDHGTLEKLEGEHPVIEKILEYRTLAKLKSTYVDALPALVSPETQRLHTDFNQTVTGTGRLSSSNPNLQNIPIRTEFSRKIRQAFIPQKGWLLVSADYSQIELRILTHLSGEEVLQEAYRNGDDVHSVTAKLLFEKETITPAERRLGKIINFGVIYGMGAQRFAREAGVSVAEGKEFIEKYRQRYGRVFAYLEKTKKQAIASGYVTTILGRRRYFDFTSDTFRKLQGTPPDKINLEQIKYNYADSQLLRAAANAPIQGSSADIIKIAMVQLHKILPNYQAALLLQVHDELVFEIPPDEWEELEPQIKQTMENAVELTVPLVVDVHGAENWLEAK</sequence>
<dbReference type="InterPro" id="IPR029060">
    <property type="entry name" value="PIN-like_dom_sf"/>
</dbReference>
<dbReference type="InterPro" id="IPR002421">
    <property type="entry name" value="5-3_exonuclease"/>
</dbReference>
<dbReference type="SUPFAM" id="SSF53098">
    <property type="entry name" value="Ribonuclease H-like"/>
    <property type="match status" value="1"/>
</dbReference>
<comment type="caution">
    <text evidence="20">The sequence shown here is derived from an EMBL/GenBank/DDBJ whole genome shotgun (WGS) entry which is preliminary data.</text>
</comment>
<dbReference type="InterPro" id="IPR002562">
    <property type="entry name" value="3'-5'_exonuclease_dom"/>
</dbReference>
<evidence type="ECO:0000256" key="16">
    <source>
        <dbReference type="RuleBase" id="RU004460"/>
    </source>
</evidence>
<dbReference type="Pfam" id="PF00476">
    <property type="entry name" value="DNA_pol_A"/>
    <property type="match status" value="1"/>
</dbReference>
<dbReference type="InterPro" id="IPR008918">
    <property type="entry name" value="HhH2"/>
</dbReference>
<evidence type="ECO:0000256" key="6">
    <source>
        <dbReference type="ARBA" id="ARBA00022705"/>
    </source>
</evidence>
<evidence type="ECO:0000256" key="3">
    <source>
        <dbReference type="ARBA" id="ARBA00020311"/>
    </source>
</evidence>
<dbReference type="PANTHER" id="PTHR10133">
    <property type="entry name" value="DNA POLYMERASE I"/>
    <property type="match status" value="1"/>
</dbReference>
<dbReference type="Pfam" id="PF02739">
    <property type="entry name" value="5_3_exonuc_N"/>
    <property type="match status" value="1"/>
</dbReference>
<dbReference type="GO" id="GO:0003677">
    <property type="term" value="F:DNA binding"/>
    <property type="evidence" value="ECO:0007669"/>
    <property type="project" value="UniProtKB-UniRule"/>
</dbReference>
<evidence type="ECO:0000256" key="13">
    <source>
        <dbReference type="ARBA" id="ARBA00023204"/>
    </source>
</evidence>
<dbReference type="InterPro" id="IPR001098">
    <property type="entry name" value="DNA-dir_DNA_pol_A_palm_dom"/>
</dbReference>
<dbReference type="Proteomes" id="UP000767446">
    <property type="component" value="Unassembled WGS sequence"/>
</dbReference>
<feature type="domain" description="DNA-directed DNA polymerase family A palm" evidence="19">
    <location>
        <begin position="691"/>
        <end position="911"/>
    </location>
</feature>
<dbReference type="Pfam" id="PF01367">
    <property type="entry name" value="5_3_exonuc"/>
    <property type="match status" value="1"/>
</dbReference>
<evidence type="ECO:0000259" key="17">
    <source>
        <dbReference type="SMART" id="SM00474"/>
    </source>
</evidence>
<dbReference type="Gene3D" id="3.30.70.370">
    <property type="match status" value="1"/>
</dbReference>
<dbReference type="PRINTS" id="PR00868">
    <property type="entry name" value="DNAPOLI"/>
</dbReference>
<dbReference type="InterPro" id="IPR043502">
    <property type="entry name" value="DNA/RNA_pol_sf"/>
</dbReference>
<dbReference type="InterPro" id="IPR020046">
    <property type="entry name" value="5-3_exonucl_a-hlix_arch_N"/>
</dbReference>
<dbReference type="EMBL" id="JADQBC010000034">
    <property type="protein sequence ID" value="MBR8827551.1"/>
    <property type="molecule type" value="Genomic_DNA"/>
</dbReference>
<feature type="domain" description="5'-3' exonuclease" evidence="18">
    <location>
        <begin position="10"/>
        <end position="282"/>
    </location>
</feature>
<dbReference type="Gene3D" id="1.10.150.20">
    <property type="entry name" value="5' to 3' exonuclease, C-terminal subdomain"/>
    <property type="match status" value="2"/>
</dbReference>
<dbReference type="Gene3D" id="3.40.50.1010">
    <property type="entry name" value="5'-nuclease"/>
    <property type="match status" value="1"/>
</dbReference>
<dbReference type="InterPro" id="IPR020045">
    <property type="entry name" value="DNA_polI_H3TH"/>
</dbReference>
<evidence type="ECO:0000256" key="12">
    <source>
        <dbReference type="ARBA" id="ARBA00023125"/>
    </source>
</evidence>
<dbReference type="InterPro" id="IPR002298">
    <property type="entry name" value="DNA_polymerase_A"/>
</dbReference>
<dbReference type="GO" id="GO:0003887">
    <property type="term" value="F:DNA-directed DNA polymerase activity"/>
    <property type="evidence" value="ECO:0007669"/>
    <property type="project" value="UniProtKB-UniRule"/>
</dbReference>
<evidence type="ECO:0000259" key="19">
    <source>
        <dbReference type="SMART" id="SM00482"/>
    </source>
</evidence>
<proteinExistence type="inferred from homology"/>
<evidence type="ECO:0000256" key="15">
    <source>
        <dbReference type="NCBIfam" id="TIGR00593"/>
    </source>
</evidence>
<dbReference type="SMART" id="SM00474">
    <property type="entry name" value="35EXOc"/>
    <property type="match status" value="1"/>
</dbReference>
<dbReference type="CDD" id="cd09898">
    <property type="entry name" value="H3TH_53EXO"/>
    <property type="match status" value="1"/>
</dbReference>
<evidence type="ECO:0000256" key="5">
    <source>
        <dbReference type="ARBA" id="ARBA00022695"/>
    </source>
</evidence>
<evidence type="ECO:0000256" key="4">
    <source>
        <dbReference type="ARBA" id="ARBA00022679"/>
    </source>
</evidence>
<dbReference type="AlphaFoldDB" id="A0A941GR22"/>
<dbReference type="NCBIfam" id="NF004397">
    <property type="entry name" value="PRK05755.1"/>
    <property type="match status" value="1"/>
</dbReference>
<dbReference type="SMART" id="SM00475">
    <property type="entry name" value="53EXOc"/>
    <property type="match status" value="1"/>
</dbReference>
<dbReference type="SMART" id="SM00482">
    <property type="entry name" value="POLAc"/>
    <property type="match status" value="1"/>
</dbReference>
<dbReference type="InterPro" id="IPR018320">
    <property type="entry name" value="DNA_polymerase_1"/>
</dbReference>
<dbReference type="Pfam" id="PF01612">
    <property type="entry name" value="DNA_pol_A_exo1"/>
    <property type="match status" value="1"/>
</dbReference>
<dbReference type="PANTHER" id="PTHR10133:SF27">
    <property type="entry name" value="DNA POLYMERASE NU"/>
    <property type="match status" value="1"/>
</dbReference>
<dbReference type="InterPro" id="IPR036397">
    <property type="entry name" value="RNaseH_sf"/>
</dbReference>
<keyword evidence="5 16" id="KW-0548">Nucleotidyltransferase</keyword>
<keyword evidence="11 16" id="KW-0239">DNA-directed DNA polymerase</keyword>
<dbReference type="SUPFAM" id="SSF47807">
    <property type="entry name" value="5' to 3' exonuclease, C-terminal subdomain"/>
    <property type="match status" value="1"/>
</dbReference>
<dbReference type="Gene3D" id="1.20.1060.10">
    <property type="entry name" value="Taq DNA Polymerase, Chain T, domain 4"/>
    <property type="match status" value="1"/>
</dbReference>
<dbReference type="SUPFAM" id="SSF88723">
    <property type="entry name" value="PIN domain-like"/>
    <property type="match status" value="1"/>
</dbReference>
<evidence type="ECO:0000256" key="8">
    <source>
        <dbReference type="ARBA" id="ARBA00022763"/>
    </source>
</evidence>
<comment type="catalytic activity">
    <reaction evidence="14 16">
        <text>DNA(n) + a 2'-deoxyribonucleoside 5'-triphosphate = DNA(n+1) + diphosphate</text>
        <dbReference type="Rhea" id="RHEA:22508"/>
        <dbReference type="Rhea" id="RHEA-COMP:17339"/>
        <dbReference type="Rhea" id="RHEA-COMP:17340"/>
        <dbReference type="ChEBI" id="CHEBI:33019"/>
        <dbReference type="ChEBI" id="CHEBI:61560"/>
        <dbReference type="ChEBI" id="CHEBI:173112"/>
        <dbReference type="EC" id="2.7.7.7"/>
    </reaction>
</comment>
<dbReference type="GO" id="GO:0006261">
    <property type="term" value="P:DNA-templated DNA replication"/>
    <property type="evidence" value="ECO:0007669"/>
    <property type="project" value="UniProtKB-UniRule"/>
</dbReference>
<dbReference type="GO" id="GO:0008409">
    <property type="term" value="F:5'-3' exonuclease activity"/>
    <property type="evidence" value="ECO:0007669"/>
    <property type="project" value="UniProtKB-UniRule"/>
</dbReference>
<evidence type="ECO:0000313" key="21">
    <source>
        <dbReference type="Proteomes" id="UP000767446"/>
    </source>
</evidence>
<keyword evidence="7" id="KW-0540">Nuclease</keyword>
<dbReference type="EC" id="2.7.7.7" evidence="2 15"/>
<evidence type="ECO:0000256" key="7">
    <source>
        <dbReference type="ARBA" id="ARBA00022722"/>
    </source>
</evidence>
<dbReference type="Gene3D" id="3.30.420.10">
    <property type="entry name" value="Ribonuclease H-like superfamily/Ribonuclease H"/>
    <property type="match status" value="1"/>
</dbReference>
<keyword evidence="8 16" id="KW-0227">DNA damage</keyword>
<accession>A0A941GR22</accession>
<keyword evidence="4 16" id="KW-0808">Transferase</keyword>